<organism evidence="14 15">
    <name type="scientific">Micromonospora tulbaghiae</name>
    <dbReference type="NCBI Taxonomy" id="479978"/>
    <lineage>
        <taxon>Bacteria</taxon>
        <taxon>Bacillati</taxon>
        <taxon>Actinomycetota</taxon>
        <taxon>Actinomycetes</taxon>
        <taxon>Micromonosporales</taxon>
        <taxon>Micromonosporaceae</taxon>
        <taxon>Micromonospora</taxon>
    </lineage>
</organism>
<dbReference type="InterPro" id="IPR003482">
    <property type="entry name" value="Whib"/>
</dbReference>
<dbReference type="KEGG" id="mtua:CSH63_17840"/>
<evidence type="ECO:0000256" key="5">
    <source>
        <dbReference type="ARBA" id="ARBA00022723"/>
    </source>
</evidence>
<evidence type="ECO:0000313" key="14">
    <source>
        <dbReference type="EMBL" id="AYF29293.1"/>
    </source>
</evidence>
<dbReference type="GO" id="GO:0047134">
    <property type="term" value="F:protein-disulfide reductase [NAD(P)H] activity"/>
    <property type="evidence" value="ECO:0007669"/>
    <property type="project" value="TreeGrafter"/>
</dbReference>
<dbReference type="Pfam" id="PF02467">
    <property type="entry name" value="Whib"/>
    <property type="match status" value="1"/>
</dbReference>
<keyword evidence="9" id="KW-0238">DNA-binding</keyword>
<keyword evidence="5" id="KW-0479">Metal-binding</keyword>
<comment type="cofactor">
    <cofactor evidence="1">
        <name>[4Fe-4S] cluster</name>
        <dbReference type="ChEBI" id="CHEBI:49883"/>
    </cofactor>
</comment>
<evidence type="ECO:0000256" key="11">
    <source>
        <dbReference type="ARBA" id="ARBA00023163"/>
    </source>
</evidence>
<dbReference type="GO" id="GO:0005737">
    <property type="term" value="C:cytoplasm"/>
    <property type="evidence" value="ECO:0007669"/>
    <property type="project" value="UniProtKB-SubCell"/>
</dbReference>
<keyword evidence="8" id="KW-0805">Transcription regulation</keyword>
<dbReference type="AlphaFoldDB" id="A0A386WMM4"/>
<feature type="region of interest" description="Disordered" evidence="12">
    <location>
        <begin position="84"/>
        <end position="105"/>
    </location>
</feature>
<dbReference type="GO" id="GO:0045892">
    <property type="term" value="P:negative regulation of DNA-templated transcription"/>
    <property type="evidence" value="ECO:0007669"/>
    <property type="project" value="TreeGrafter"/>
</dbReference>
<dbReference type="EMBL" id="CP024087">
    <property type="protein sequence ID" value="AYF29293.1"/>
    <property type="molecule type" value="Genomic_DNA"/>
</dbReference>
<comment type="similarity">
    <text evidence="3">Belongs to the WhiB family.</text>
</comment>
<keyword evidence="10" id="KW-1015">Disulfide bond</keyword>
<evidence type="ECO:0000256" key="7">
    <source>
        <dbReference type="ARBA" id="ARBA00023014"/>
    </source>
</evidence>
<evidence type="ECO:0000256" key="8">
    <source>
        <dbReference type="ARBA" id="ARBA00023015"/>
    </source>
</evidence>
<evidence type="ECO:0000256" key="2">
    <source>
        <dbReference type="ARBA" id="ARBA00004496"/>
    </source>
</evidence>
<evidence type="ECO:0000256" key="9">
    <source>
        <dbReference type="ARBA" id="ARBA00023125"/>
    </source>
</evidence>
<comment type="subcellular location">
    <subcellularLocation>
        <location evidence="2">Cytoplasm</location>
    </subcellularLocation>
</comment>
<evidence type="ECO:0000256" key="12">
    <source>
        <dbReference type="SAM" id="MobiDB-lite"/>
    </source>
</evidence>
<evidence type="ECO:0000259" key="13">
    <source>
        <dbReference type="PROSITE" id="PS51674"/>
    </source>
</evidence>
<keyword evidence="6" id="KW-0408">Iron</keyword>
<dbReference type="Proteomes" id="UP000267804">
    <property type="component" value="Chromosome"/>
</dbReference>
<dbReference type="GO" id="GO:0046872">
    <property type="term" value="F:metal ion binding"/>
    <property type="evidence" value="ECO:0007669"/>
    <property type="project" value="UniProtKB-KW"/>
</dbReference>
<gene>
    <name evidence="14" type="ORF">CSH63_17840</name>
</gene>
<proteinExistence type="inferred from homology"/>
<dbReference type="GO" id="GO:0045454">
    <property type="term" value="P:cell redox homeostasis"/>
    <property type="evidence" value="ECO:0007669"/>
    <property type="project" value="TreeGrafter"/>
</dbReference>
<keyword evidence="11" id="KW-0804">Transcription</keyword>
<evidence type="ECO:0000256" key="3">
    <source>
        <dbReference type="ARBA" id="ARBA00006597"/>
    </source>
</evidence>
<evidence type="ECO:0000256" key="1">
    <source>
        <dbReference type="ARBA" id="ARBA00001966"/>
    </source>
</evidence>
<dbReference type="GO" id="GO:0003677">
    <property type="term" value="F:DNA binding"/>
    <property type="evidence" value="ECO:0007669"/>
    <property type="project" value="UniProtKB-KW"/>
</dbReference>
<name>A0A386WMM4_9ACTN</name>
<dbReference type="GO" id="GO:0051539">
    <property type="term" value="F:4 iron, 4 sulfur cluster binding"/>
    <property type="evidence" value="ECO:0007669"/>
    <property type="project" value="UniProtKB-KW"/>
</dbReference>
<feature type="domain" description="4Fe-4S Wbl-type" evidence="13">
    <location>
        <begin position="31"/>
        <end position="94"/>
    </location>
</feature>
<keyword evidence="7" id="KW-0411">Iron-sulfur</keyword>
<sequence length="105" mass="11528">MTAHTSTNHPAHWGTYPTWIDTANNHGITPACRGTDQALFFPDTGGGTLGDVLRAKAICRRCPLLRPCRDWALKQPARHLYGVWGGTSRGERMARTPPGERSAMT</sequence>
<protein>
    <recommendedName>
        <fullName evidence="13">4Fe-4S Wbl-type domain-containing protein</fullName>
    </recommendedName>
</protein>
<evidence type="ECO:0000313" key="15">
    <source>
        <dbReference type="Proteomes" id="UP000267804"/>
    </source>
</evidence>
<keyword evidence="4" id="KW-0004">4Fe-4S</keyword>
<evidence type="ECO:0000256" key="10">
    <source>
        <dbReference type="ARBA" id="ARBA00023157"/>
    </source>
</evidence>
<dbReference type="PANTHER" id="PTHR38839">
    <property type="entry name" value="TRANSCRIPTIONAL REGULATOR WHID-RELATED"/>
    <property type="match status" value="1"/>
</dbReference>
<dbReference type="InterPro" id="IPR034768">
    <property type="entry name" value="4FE4S_WBL"/>
</dbReference>
<dbReference type="RefSeq" id="WP_120571260.1">
    <property type="nucleotide sequence ID" value="NZ_CP024087.1"/>
</dbReference>
<accession>A0A386WMM4</accession>
<reference evidence="14 15" key="1">
    <citation type="submission" date="2017-10" db="EMBL/GenBank/DDBJ databases">
        <title>Integration of genomic and chemical information greatly accelerates assignment of the full stereostructure of myelolactone, a potent inhibitor of myeloma from a marine-derived Micromonospora.</title>
        <authorList>
            <person name="Kim M.C."/>
            <person name="Machado H."/>
            <person name="Jensen P.R."/>
            <person name="Fenical W."/>
        </authorList>
    </citation>
    <scope>NUCLEOTIDE SEQUENCE [LARGE SCALE GENOMIC DNA]</scope>
    <source>
        <strain evidence="14 15">CNY-010</strain>
    </source>
</reference>
<evidence type="ECO:0000256" key="4">
    <source>
        <dbReference type="ARBA" id="ARBA00022485"/>
    </source>
</evidence>
<evidence type="ECO:0000256" key="6">
    <source>
        <dbReference type="ARBA" id="ARBA00023004"/>
    </source>
</evidence>
<dbReference type="PROSITE" id="PS51674">
    <property type="entry name" value="4FE4S_WBL"/>
    <property type="match status" value="1"/>
</dbReference>